<keyword evidence="3" id="KW-1185">Reference proteome</keyword>
<gene>
    <name evidence="1" type="ORF">HINF_LOCUS33666</name>
    <name evidence="2" type="ORF">HINF_LOCUS51669</name>
</gene>
<dbReference type="EMBL" id="CATOUU010000755">
    <property type="protein sequence ID" value="CAI9946021.1"/>
    <property type="molecule type" value="Genomic_DNA"/>
</dbReference>
<reference evidence="1" key="1">
    <citation type="submission" date="2023-06" db="EMBL/GenBank/DDBJ databases">
        <authorList>
            <person name="Kurt Z."/>
        </authorList>
    </citation>
    <scope>NUCLEOTIDE SEQUENCE</scope>
</reference>
<organism evidence="1">
    <name type="scientific">Hexamita inflata</name>
    <dbReference type="NCBI Taxonomy" id="28002"/>
    <lineage>
        <taxon>Eukaryota</taxon>
        <taxon>Metamonada</taxon>
        <taxon>Diplomonadida</taxon>
        <taxon>Hexamitidae</taxon>
        <taxon>Hexamitinae</taxon>
        <taxon>Hexamita</taxon>
    </lineage>
</organism>
<proteinExistence type="predicted"/>
<comment type="caution">
    <text evidence="1">The sequence shown here is derived from an EMBL/GenBank/DDBJ whole genome shotgun (WGS) entry which is preliminary data.</text>
</comment>
<evidence type="ECO:0000313" key="2">
    <source>
        <dbReference type="EMBL" id="CAL6065082.1"/>
    </source>
</evidence>
<reference evidence="2 3" key="2">
    <citation type="submission" date="2024-07" db="EMBL/GenBank/DDBJ databases">
        <authorList>
            <person name="Akdeniz Z."/>
        </authorList>
    </citation>
    <scope>NUCLEOTIDE SEQUENCE [LARGE SCALE GENOMIC DNA]</scope>
</reference>
<accession>A0AA86PUC1</accession>
<protein>
    <submittedName>
        <fullName evidence="2">Hypothetical_protein</fullName>
    </submittedName>
</protein>
<dbReference type="AlphaFoldDB" id="A0AA86PUC1"/>
<dbReference type="Proteomes" id="UP001642409">
    <property type="component" value="Unassembled WGS sequence"/>
</dbReference>
<sequence length="117" mass="13905">MSCQFVIIVKKIVGVAQLLLDQEFTSDQYFDLDNLKYFIQLYQCVHLCIKHWYLWQSQQILTISTVYNFRNILEQSQLQSSQPSGRLQASQNNLYSTMSIYVQFYLAFGDQHFIHHL</sequence>
<dbReference type="EMBL" id="CAXDID020000253">
    <property type="protein sequence ID" value="CAL6065082.1"/>
    <property type="molecule type" value="Genomic_DNA"/>
</dbReference>
<evidence type="ECO:0000313" key="3">
    <source>
        <dbReference type="Proteomes" id="UP001642409"/>
    </source>
</evidence>
<name>A0AA86PUC1_9EUKA</name>
<evidence type="ECO:0000313" key="1">
    <source>
        <dbReference type="EMBL" id="CAI9946021.1"/>
    </source>
</evidence>